<evidence type="ECO:0000313" key="1">
    <source>
        <dbReference type="EMBL" id="MFD1425486.1"/>
    </source>
</evidence>
<dbReference type="Proteomes" id="UP001597282">
    <property type="component" value="Unassembled WGS sequence"/>
</dbReference>
<reference evidence="2" key="1">
    <citation type="journal article" date="2019" name="Int. J. Syst. Evol. Microbiol.">
        <title>The Global Catalogue of Microorganisms (GCM) 10K type strain sequencing project: providing services to taxonomists for standard genome sequencing and annotation.</title>
        <authorList>
            <consortium name="The Broad Institute Genomics Platform"/>
            <consortium name="The Broad Institute Genome Sequencing Center for Infectious Disease"/>
            <person name="Wu L."/>
            <person name="Ma J."/>
        </authorList>
    </citation>
    <scope>NUCLEOTIDE SEQUENCE [LARGE SCALE GENOMIC DNA]</scope>
    <source>
        <strain evidence="2">S1</strain>
    </source>
</reference>
<dbReference type="Gene3D" id="3.30.1330.70">
    <property type="entry name" value="Holliday junction resolvase RusA"/>
    <property type="match status" value="1"/>
</dbReference>
<protein>
    <submittedName>
        <fullName evidence="1">Uncharacterized protein</fullName>
    </submittedName>
</protein>
<sequence length="128" mass="15030">MIEVEIPGIPPSLNQMRNFHHYKWNREKQEWSNLITLLAAQKRPSKPFEMAVVTLTYHFRDRRRRDPDNYSGKFLLDPLVDMGFLVDDSFDHVELRHRKGGIDRKNPRTVIRIEEIKEVAGGMKEAGS</sequence>
<dbReference type="InterPro" id="IPR036614">
    <property type="entry name" value="RusA-like_sf"/>
</dbReference>
<evidence type="ECO:0000313" key="2">
    <source>
        <dbReference type="Proteomes" id="UP001597282"/>
    </source>
</evidence>
<dbReference type="EMBL" id="JBHTNU010000001">
    <property type="protein sequence ID" value="MFD1425486.1"/>
    <property type="molecule type" value="Genomic_DNA"/>
</dbReference>
<name>A0ABW4C697_9BACL</name>
<accession>A0ABW4C697</accession>
<dbReference type="RefSeq" id="WP_380162265.1">
    <property type="nucleotide sequence ID" value="NZ_JBHTNU010000001.1"/>
</dbReference>
<dbReference type="SUPFAM" id="SSF103084">
    <property type="entry name" value="Holliday junction resolvase RusA"/>
    <property type="match status" value="1"/>
</dbReference>
<gene>
    <name evidence="1" type="ORF">ACFQ4Y_00875</name>
</gene>
<comment type="caution">
    <text evidence="1">The sequence shown here is derived from an EMBL/GenBank/DDBJ whole genome shotgun (WGS) entry which is preliminary data.</text>
</comment>
<keyword evidence="2" id="KW-1185">Reference proteome</keyword>
<organism evidence="1 2">
    <name type="scientific">Kroppenstedtia sanguinis</name>
    <dbReference type="NCBI Taxonomy" id="1380684"/>
    <lineage>
        <taxon>Bacteria</taxon>
        <taxon>Bacillati</taxon>
        <taxon>Bacillota</taxon>
        <taxon>Bacilli</taxon>
        <taxon>Bacillales</taxon>
        <taxon>Thermoactinomycetaceae</taxon>
        <taxon>Kroppenstedtia</taxon>
    </lineage>
</organism>
<proteinExistence type="predicted"/>